<evidence type="ECO:0000256" key="2">
    <source>
        <dbReference type="SAM" id="Phobius"/>
    </source>
</evidence>
<dbReference type="EMBL" id="CP090163">
    <property type="protein sequence ID" value="UJO11086.1"/>
    <property type="molecule type" value="Genomic_DNA"/>
</dbReference>
<gene>
    <name evidence="3" type="ORF">CLAFUR5_01998</name>
</gene>
<keyword evidence="2" id="KW-0812">Transmembrane</keyword>
<feature type="transmembrane region" description="Helical" evidence="2">
    <location>
        <begin position="82"/>
        <end position="100"/>
    </location>
</feature>
<keyword evidence="4" id="KW-1185">Reference proteome</keyword>
<dbReference type="OrthoDB" id="436496at2759"/>
<accession>A0A9Q8P2V0</accession>
<feature type="transmembrane region" description="Helical" evidence="2">
    <location>
        <begin position="217"/>
        <end position="250"/>
    </location>
</feature>
<feature type="region of interest" description="Disordered" evidence="1">
    <location>
        <begin position="356"/>
        <end position="398"/>
    </location>
</feature>
<dbReference type="GO" id="GO:0005886">
    <property type="term" value="C:plasma membrane"/>
    <property type="evidence" value="ECO:0007669"/>
    <property type="project" value="InterPro"/>
</dbReference>
<proteinExistence type="predicted"/>
<name>A0A9Q8P2V0_PASFU</name>
<dbReference type="Pfam" id="PF16944">
    <property type="entry name" value="KCH"/>
    <property type="match status" value="1"/>
</dbReference>
<reference evidence="3" key="2">
    <citation type="journal article" date="2022" name="Microb. Genom.">
        <title>A chromosome-scale genome assembly of the tomato pathogen Cladosporium fulvum reveals a compartmentalized genome architecture and the presence of a dispensable chromosome.</title>
        <authorList>
            <person name="Zaccaron A.Z."/>
            <person name="Chen L.H."/>
            <person name="Samaras A."/>
            <person name="Stergiopoulos I."/>
        </authorList>
    </citation>
    <scope>NUCLEOTIDE SEQUENCE</scope>
    <source>
        <strain evidence="3">Race5_Kim</strain>
    </source>
</reference>
<feature type="transmembrane region" description="Helical" evidence="2">
    <location>
        <begin position="34"/>
        <end position="53"/>
    </location>
</feature>
<dbReference type="Proteomes" id="UP000756132">
    <property type="component" value="Chromosome 1"/>
</dbReference>
<reference evidence="3" key="1">
    <citation type="submission" date="2021-12" db="EMBL/GenBank/DDBJ databases">
        <authorList>
            <person name="Zaccaron A."/>
            <person name="Stergiopoulos I."/>
        </authorList>
    </citation>
    <scope>NUCLEOTIDE SEQUENCE</scope>
    <source>
        <strain evidence="3">Race5_Kim</strain>
    </source>
</reference>
<feature type="compositionally biased region" description="Polar residues" evidence="1">
    <location>
        <begin position="356"/>
        <end position="370"/>
    </location>
</feature>
<feature type="compositionally biased region" description="Polar residues" evidence="1">
    <location>
        <begin position="385"/>
        <end position="398"/>
    </location>
</feature>
<dbReference type="PANTHER" id="PTHR36424:SF1">
    <property type="entry name" value="LOW AFFINITY K(+) TRANSPORTER 1-RELATED"/>
    <property type="match status" value="1"/>
</dbReference>
<dbReference type="AlphaFoldDB" id="A0A9Q8P2V0"/>
<sequence>MGCFSDSETGPPEESAKWDLITLSDFRCTSAWTIVAYVWLWCLAMVGVAVYVVDTYTAVNLLAFDEWTSQVQPKLDFKYSKWIFAVCILLSWALFFYELIRAIRVIRRRGVAESFLDPLAVNIQSMRPRGFKRFLVFTELTKSKKGADYVALFVYFNFKSPVRIILAEGPRQAVNAMTLYALLTAELIGNESHERNNFDQFWWNVEQIANKDKREAIIYFTMLFTFVIYVFSAICLILSAILYIFFLWHYIPHRDGRLSVYCKRKIDRRLAKIVEYKVKAAIEEEERKTQKAERKAELKRQKTGEMPPPVAPYLKKQPTLPNLGDSPELEKKGDTMPEFPLARQNTSNTMATLPPYSTTDNSDMSRQPTFPQIDDTNYRRPIPTRNPTAASQWSEAPSYRSETSLLANAGYAGDSEDVPLPPSAVTRQDSYASVNAPVHRPMGSQSSMGSVRSGQVRHFPPGPPGSRAQPPVSANPYGPGPHNGPMYPRQPPQPRIPLPVRSNTGMFYEQDPNSSSTFASSQDGYRSYGPPARSNTADGYRQPPLQQSQSSFSALHSQTSFSRPMPRKPSNQSFTRAYTPATVPEDQSASPDSYEMLQSPSHTLPPPPPPKDNSRVAFHQSAHSATQGPHRNITVTHGAPASGTRDYFGQVSQGIPQRSFTAPITPVEPQRASVGDILDGYGSSEDEGIQRPQAPHAGPPRSNTAGPGSHGQWQAY</sequence>
<evidence type="ECO:0000313" key="4">
    <source>
        <dbReference type="Proteomes" id="UP000756132"/>
    </source>
</evidence>
<feature type="region of interest" description="Disordered" evidence="1">
    <location>
        <begin position="436"/>
        <end position="716"/>
    </location>
</feature>
<dbReference type="PANTHER" id="PTHR36424">
    <property type="entry name" value="PHEROMONE-REGULATED MEMBRANE PROTEIN 6"/>
    <property type="match status" value="1"/>
</dbReference>
<dbReference type="InterPro" id="IPR031606">
    <property type="entry name" value="Kch1/2"/>
</dbReference>
<evidence type="ECO:0000313" key="3">
    <source>
        <dbReference type="EMBL" id="UJO11086.1"/>
    </source>
</evidence>
<organism evidence="3 4">
    <name type="scientific">Passalora fulva</name>
    <name type="common">Tomato leaf mold</name>
    <name type="synonym">Cladosporium fulvum</name>
    <dbReference type="NCBI Taxonomy" id="5499"/>
    <lineage>
        <taxon>Eukaryota</taxon>
        <taxon>Fungi</taxon>
        <taxon>Dikarya</taxon>
        <taxon>Ascomycota</taxon>
        <taxon>Pezizomycotina</taxon>
        <taxon>Dothideomycetes</taxon>
        <taxon>Dothideomycetidae</taxon>
        <taxon>Mycosphaerellales</taxon>
        <taxon>Mycosphaerellaceae</taxon>
        <taxon>Fulvia</taxon>
    </lineage>
</organism>
<feature type="compositionally biased region" description="Pro residues" evidence="1">
    <location>
        <begin position="488"/>
        <end position="497"/>
    </location>
</feature>
<keyword evidence="2" id="KW-1133">Transmembrane helix</keyword>
<feature type="compositionally biased region" description="Polar residues" evidence="1">
    <location>
        <begin position="701"/>
        <end position="716"/>
    </location>
</feature>
<protein>
    <submittedName>
        <fullName evidence="3">Low affinity K(+) transporter 1</fullName>
    </submittedName>
</protein>
<dbReference type="GO" id="GO:0015079">
    <property type="term" value="F:potassium ion transmembrane transporter activity"/>
    <property type="evidence" value="ECO:0007669"/>
    <property type="project" value="InterPro"/>
</dbReference>
<feature type="region of interest" description="Disordered" evidence="1">
    <location>
        <begin position="285"/>
        <end position="331"/>
    </location>
</feature>
<feature type="compositionally biased region" description="Basic and acidic residues" evidence="1">
    <location>
        <begin position="285"/>
        <end position="303"/>
    </location>
</feature>
<keyword evidence="2" id="KW-0472">Membrane</keyword>
<feature type="compositionally biased region" description="Polar residues" evidence="1">
    <location>
        <begin position="621"/>
        <end position="635"/>
    </location>
</feature>
<feature type="compositionally biased region" description="Low complexity" evidence="1">
    <location>
        <begin position="542"/>
        <end position="562"/>
    </location>
</feature>
<evidence type="ECO:0000256" key="1">
    <source>
        <dbReference type="SAM" id="MobiDB-lite"/>
    </source>
</evidence>
<feature type="compositionally biased region" description="Polar residues" evidence="1">
    <location>
        <begin position="650"/>
        <end position="662"/>
    </location>
</feature>
<dbReference type="RefSeq" id="XP_047755452.1">
    <property type="nucleotide sequence ID" value="XM_047901146.1"/>
</dbReference>
<dbReference type="GeneID" id="71981876"/>
<feature type="compositionally biased region" description="Polar residues" evidence="1">
    <location>
        <begin position="585"/>
        <end position="602"/>
    </location>
</feature>
<feature type="compositionally biased region" description="Polar residues" evidence="1">
    <location>
        <begin position="501"/>
        <end position="524"/>
    </location>
</feature>
<dbReference type="KEGG" id="ffu:CLAFUR5_01998"/>
<feature type="compositionally biased region" description="Polar residues" evidence="1">
    <location>
        <begin position="443"/>
        <end position="453"/>
    </location>
</feature>